<dbReference type="AlphaFoldDB" id="A0A317RC96"/>
<accession>A0A317RC96</accession>
<keyword evidence="2" id="KW-1185">Reference proteome</keyword>
<gene>
    <name evidence="1" type="ORF">DFR36_103134</name>
</gene>
<dbReference type="Proteomes" id="UP000246483">
    <property type="component" value="Unassembled WGS sequence"/>
</dbReference>
<dbReference type="EMBL" id="QGUB01000003">
    <property type="protein sequence ID" value="PWW46859.1"/>
    <property type="molecule type" value="Genomic_DNA"/>
</dbReference>
<protein>
    <submittedName>
        <fullName evidence="1">Uncharacterized protein</fullName>
    </submittedName>
</protein>
<proteinExistence type="predicted"/>
<sequence>MKFVDLVHAIKPNPVTDVPQACLQLSEDSEPQGVLNARDGADFPQNFAAAAAAAQQRFCDRV</sequence>
<evidence type="ECO:0000313" key="2">
    <source>
        <dbReference type="Proteomes" id="UP000246483"/>
    </source>
</evidence>
<evidence type="ECO:0000313" key="1">
    <source>
        <dbReference type="EMBL" id="PWW46859.1"/>
    </source>
</evidence>
<comment type="caution">
    <text evidence="1">The sequence shown here is derived from an EMBL/GenBank/DDBJ whole genome shotgun (WGS) entry which is preliminary data.</text>
</comment>
<name>A0A317RC96_9BURK</name>
<reference evidence="1 2" key="1">
    <citation type="submission" date="2018-05" db="EMBL/GenBank/DDBJ databases">
        <title>Genomic Encyclopedia of Type Strains, Phase IV (KMG-IV): sequencing the most valuable type-strain genomes for metagenomic binning, comparative biology and taxonomic classification.</title>
        <authorList>
            <person name="Goeker M."/>
        </authorList>
    </citation>
    <scope>NUCLEOTIDE SEQUENCE [LARGE SCALE GENOMIC DNA]</scope>
    <source>
        <strain evidence="1 2">DSM 26006</strain>
    </source>
</reference>
<organism evidence="1 2">
    <name type="scientific">Melaminivora alkalimesophila</name>
    <dbReference type="NCBI Taxonomy" id="1165852"/>
    <lineage>
        <taxon>Bacteria</taxon>
        <taxon>Pseudomonadati</taxon>
        <taxon>Pseudomonadota</taxon>
        <taxon>Betaproteobacteria</taxon>
        <taxon>Burkholderiales</taxon>
        <taxon>Comamonadaceae</taxon>
        <taxon>Melaminivora</taxon>
    </lineage>
</organism>